<accession>Q08Q97</accession>
<evidence type="ECO:0000313" key="2">
    <source>
        <dbReference type="EMBL" id="EAU62650.1"/>
    </source>
</evidence>
<comment type="caution">
    <text evidence="2">The sequence shown here is derived from an EMBL/GenBank/DDBJ whole genome shotgun (WGS) entry which is preliminary data.</text>
</comment>
<proteinExistence type="predicted"/>
<feature type="region of interest" description="Disordered" evidence="1">
    <location>
        <begin position="377"/>
        <end position="484"/>
    </location>
</feature>
<feature type="region of interest" description="Disordered" evidence="1">
    <location>
        <begin position="17"/>
        <end position="62"/>
    </location>
</feature>
<feature type="compositionally biased region" description="Low complexity" evidence="1">
    <location>
        <begin position="20"/>
        <end position="40"/>
    </location>
</feature>
<evidence type="ECO:0000313" key="3">
    <source>
        <dbReference type="Proteomes" id="UP000032702"/>
    </source>
</evidence>
<organism evidence="2 3">
    <name type="scientific">Stigmatella aurantiaca (strain DW4/3-1)</name>
    <dbReference type="NCBI Taxonomy" id="378806"/>
    <lineage>
        <taxon>Bacteria</taxon>
        <taxon>Pseudomonadati</taxon>
        <taxon>Myxococcota</taxon>
        <taxon>Myxococcia</taxon>
        <taxon>Myxococcales</taxon>
        <taxon>Cystobacterineae</taxon>
        <taxon>Archangiaceae</taxon>
        <taxon>Stigmatella</taxon>
    </lineage>
</organism>
<sequence length="484" mass="51538">MRSSDSRRLFWTSFSKDVSRSGPASSSMAMASTSSKSLASPGPVTAAISSSENGPGPPGVPGGGPLSVFLPIVTLVHLRGDQPLQGVAVGCQDDVLQRFLLNHADEAPLYHLQDREERHNDFLPRTRLGEQAGEGHLPLGAHPLGHLEQGLREADALEHHLVLHLGDQPLEHPVQGLDELEDRELLEPHLLLGDGDGLYRHVARVHVPAEQVLPGELLRRVLVLLVLQQPAHQLRAGVVRLFHGRLGGFQGGGLLAGQQHAALEVGQRGGHHQELPGDVQVQLPHPLQVFQVFLDNQGDGDVEDVEPVLPDEVEQQIERALEIGQGNPEGVPGRAGHLGVAGALIGRLPAVIGHRSSFGNIGLNPLAVASQGVKLSNLRRYPRRGGPGPSGGRPSRGPGGPRPGGCAPARRGPGAAPRGAGARARKSCGRPPGAASCTPHTPCPRRARWRPRRRTRRAGASPSSSHRGRCPRWVWGPPRAWSPT</sequence>
<feature type="compositionally biased region" description="Basic residues" evidence="1">
    <location>
        <begin position="443"/>
        <end position="457"/>
    </location>
</feature>
<evidence type="ECO:0000256" key="1">
    <source>
        <dbReference type="SAM" id="MobiDB-lite"/>
    </source>
</evidence>
<gene>
    <name evidence="2" type="ORF">STIAU_6595</name>
</gene>
<dbReference type="EMBL" id="AAMD01000218">
    <property type="protein sequence ID" value="EAU62650.1"/>
    <property type="molecule type" value="Genomic_DNA"/>
</dbReference>
<feature type="compositionally biased region" description="Low complexity" evidence="1">
    <location>
        <begin position="404"/>
        <end position="422"/>
    </location>
</feature>
<name>Q08Q97_STIAD</name>
<dbReference type="AlphaFoldDB" id="Q08Q97"/>
<protein>
    <submittedName>
        <fullName evidence="2">Uncharacterized protein</fullName>
    </submittedName>
</protein>
<dbReference type="Proteomes" id="UP000032702">
    <property type="component" value="Unassembled WGS sequence"/>
</dbReference>
<reference evidence="2 3" key="1">
    <citation type="submission" date="2006-04" db="EMBL/GenBank/DDBJ databases">
        <authorList>
            <person name="Nierman W.C."/>
        </authorList>
    </citation>
    <scope>NUCLEOTIDE SEQUENCE [LARGE SCALE GENOMIC DNA]</scope>
    <source>
        <strain evidence="2 3">DW4/3-1</strain>
    </source>
</reference>